<name>A0A7X0MS96_9HYPH</name>
<gene>
    <name evidence="2" type="ORF">F4695_002488</name>
</gene>
<dbReference type="AlphaFoldDB" id="A0A7X0MS96"/>
<reference evidence="2 3" key="1">
    <citation type="submission" date="2020-08" db="EMBL/GenBank/DDBJ databases">
        <title>The Agave Microbiome: Exploring the role of microbial communities in plant adaptations to desert environments.</title>
        <authorList>
            <person name="Partida-Martinez L.P."/>
        </authorList>
    </citation>
    <scope>NUCLEOTIDE SEQUENCE [LARGE SCALE GENOMIC DNA]</scope>
    <source>
        <strain evidence="2 3">AS3.12</strain>
    </source>
</reference>
<protein>
    <submittedName>
        <fullName evidence="2">Uncharacterized protein</fullName>
    </submittedName>
</protein>
<feature type="region of interest" description="Disordered" evidence="1">
    <location>
        <begin position="1"/>
        <end position="24"/>
    </location>
</feature>
<evidence type="ECO:0000313" key="3">
    <source>
        <dbReference type="Proteomes" id="UP000585437"/>
    </source>
</evidence>
<keyword evidence="3" id="KW-1185">Reference proteome</keyword>
<evidence type="ECO:0000256" key="1">
    <source>
        <dbReference type="SAM" id="MobiDB-lite"/>
    </source>
</evidence>
<organism evidence="2 3">
    <name type="scientific">Rhizobium soli</name>
    <dbReference type="NCBI Taxonomy" id="424798"/>
    <lineage>
        <taxon>Bacteria</taxon>
        <taxon>Pseudomonadati</taxon>
        <taxon>Pseudomonadota</taxon>
        <taxon>Alphaproteobacteria</taxon>
        <taxon>Hyphomicrobiales</taxon>
        <taxon>Rhizobiaceae</taxon>
        <taxon>Rhizobium/Agrobacterium group</taxon>
        <taxon>Rhizobium</taxon>
    </lineage>
</organism>
<dbReference type="EMBL" id="JACHBU010000004">
    <property type="protein sequence ID" value="MBB6509131.1"/>
    <property type="molecule type" value="Genomic_DNA"/>
</dbReference>
<dbReference type="Proteomes" id="UP000585437">
    <property type="component" value="Unassembled WGS sequence"/>
</dbReference>
<evidence type="ECO:0000313" key="2">
    <source>
        <dbReference type="EMBL" id="MBB6509131.1"/>
    </source>
</evidence>
<sequence>MSGVKRENADMISGSGSKSPHTIGGFERRARADKAADGAHEAKLCACRRSGLVARFERKPDDVMQKFRIDQHVEGDRHLLLFAAHHGAADFVMNAEDFQEEIGRDRQAGADLQFGAIKRDGPDQAAEGGIGREMVSDKDDPAGPVYRKLFKCPIARMSMVVCGILHHRTRQIASLVLVLDYDFIPLFMNHSETDE</sequence>
<accession>A0A7X0MS96</accession>
<proteinExistence type="predicted"/>
<comment type="caution">
    <text evidence="2">The sequence shown here is derived from an EMBL/GenBank/DDBJ whole genome shotgun (WGS) entry which is preliminary data.</text>
</comment>